<dbReference type="InterPro" id="IPR002035">
    <property type="entry name" value="VWF_A"/>
</dbReference>
<keyword evidence="5" id="KW-1185">Reference proteome</keyword>
<dbReference type="Gene3D" id="3.40.50.410">
    <property type="entry name" value="von Willebrand factor, type A domain"/>
    <property type="match status" value="1"/>
</dbReference>
<evidence type="ECO:0000256" key="1">
    <source>
        <dbReference type="SAM" id="MobiDB-lite"/>
    </source>
</evidence>
<dbReference type="EMBL" id="CP012333">
    <property type="protein sequence ID" value="AKV02424.1"/>
    <property type="molecule type" value="Genomic_DNA"/>
</dbReference>
<protein>
    <recommendedName>
        <fullName evidence="3">VWFA domain-containing protein</fullName>
    </recommendedName>
</protein>
<feature type="domain" description="VWFA" evidence="3">
    <location>
        <begin position="87"/>
        <end position="272"/>
    </location>
</feature>
<gene>
    <name evidence="4" type="ORF">AKJ09_09087</name>
</gene>
<reference evidence="4 5" key="1">
    <citation type="submission" date="2015-08" db="EMBL/GenBank/DDBJ databases">
        <authorList>
            <person name="Babu N.S."/>
            <person name="Beckwith C.J."/>
            <person name="Beseler K.G."/>
            <person name="Brison A."/>
            <person name="Carone J.V."/>
            <person name="Caskin T.P."/>
            <person name="Diamond M."/>
            <person name="Durham M.E."/>
            <person name="Foxe J.M."/>
            <person name="Go M."/>
            <person name="Henderson B.A."/>
            <person name="Jones I.B."/>
            <person name="McGettigan J.A."/>
            <person name="Micheletti S.J."/>
            <person name="Nasrallah M.E."/>
            <person name="Ortiz D."/>
            <person name="Piller C.R."/>
            <person name="Privatt S.R."/>
            <person name="Schneider S.L."/>
            <person name="Sharp S."/>
            <person name="Smith T.C."/>
            <person name="Stanton J.D."/>
            <person name="Ullery H.E."/>
            <person name="Wilson R.J."/>
            <person name="Serrano M.G."/>
            <person name="Buck G."/>
            <person name="Lee V."/>
            <person name="Wang Y."/>
            <person name="Carvalho R."/>
            <person name="Voegtly L."/>
            <person name="Shi R."/>
            <person name="Duckworth R."/>
            <person name="Johnson A."/>
            <person name="Loviza R."/>
            <person name="Walstead R."/>
            <person name="Shah Z."/>
            <person name="Kiflezghi M."/>
            <person name="Wade K."/>
            <person name="Ball S.L."/>
            <person name="Bradley K.W."/>
            <person name="Asai D.J."/>
            <person name="Bowman C.A."/>
            <person name="Russell D.A."/>
            <person name="Pope W.H."/>
            <person name="Jacobs-Sera D."/>
            <person name="Hendrix R.W."/>
            <person name="Hatfull G.F."/>
        </authorList>
    </citation>
    <scope>NUCLEOTIDE SEQUENCE [LARGE SCALE GENOMIC DNA]</scope>
    <source>
        <strain evidence="4 5">DSM 27648</strain>
    </source>
</reference>
<name>A0A0K1Q9L2_9BACT</name>
<feature type="chain" id="PRO_5005467020" description="VWFA domain-containing protein" evidence="2">
    <location>
        <begin position="20"/>
        <end position="367"/>
    </location>
</feature>
<dbReference type="PROSITE" id="PS50234">
    <property type="entry name" value="VWFA"/>
    <property type="match status" value="1"/>
</dbReference>
<dbReference type="KEGG" id="llu:AKJ09_09087"/>
<dbReference type="SMART" id="SM00327">
    <property type="entry name" value="VWA"/>
    <property type="match status" value="1"/>
</dbReference>
<feature type="signal peptide" evidence="2">
    <location>
        <begin position="1"/>
        <end position="19"/>
    </location>
</feature>
<keyword evidence="2" id="KW-0732">Signal</keyword>
<dbReference type="PROSITE" id="PS51257">
    <property type="entry name" value="PROKAR_LIPOPROTEIN"/>
    <property type="match status" value="1"/>
</dbReference>
<accession>A0A0K1Q9L2</accession>
<dbReference type="Proteomes" id="UP000064967">
    <property type="component" value="Chromosome"/>
</dbReference>
<dbReference type="OrthoDB" id="5517430at2"/>
<evidence type="ECO:0000313" key="5">
    <source>
        <dbReference type="Proteomes" id="UP000064967"/>
    </source>
</evidence>
<evidence type="ECO:0000259" key="3">
    <source>
        <dbReference type="PROSITE" id="PS50234"/>
    </source>
</evidence>
<feature type="region of interest" description="Disordered" evidence="1">
    <location>
        <begin position="38"/>
        <end position="67"/>
    </location>
</feature>
<dbReference type="CDD" id="cd00198">
    <property type="entry name" value="vWFA"/>
    <property type="match status" value="1"/>
</dbReference>
<dbReference type="AlphaFoldDB" id="A0A0K1Q9L2"/>
<organism evidence="4 5">
    <name type="scientific">Labilithrix luteola</name>
    <dbReference type="NCBI Taxonomy" id="1391654"/>
    <lineage>
        <taxon>Bacteria</taxon>
        <taxon>Pseudomonadati</taxon>
        <taxon>Myxococcota</taxon>
        <taxon>Polyangia</taxon>
        <taxon>Polyangiales</taxon>
        <taxon>Labilitrichaceae</taxon>
        <taxon>Labilithrix</taxon>
    </lineage>
</organism>
<sequence>MFRSVAFPLVPLASSVVIGLGLGLAACGGTDIEGSGFEKAGTGKNDTFETGKGTPSENGLGDSKPATSDDLAACATSSAVAEQRPVYLVFMYDKSGSMANDGKWSSAKAATRAFFESPDSKGLYASLTYFPENDSCSTSKYTTPKVGVTALPSTLFGQSLDGQGPGGGTPTRPALEGAISYAQSVAAGQGKDGKVAIVLVTDGEPAGCDKNDVKDVQNLAATVSSTIPTYVIGVGDSLAKLDDIAAGGGTGSALIVSTSNPAQIQADFAKAIEKIKGEALSCDYTMPPPPSGAAFDKSKVNVQYTPEGGTPSTLGYNQDCTGGTGWKYDDPNNPTTVSLCAASCDATKGKGGKVDIVFGCATQTGVK</sequence>
<proteinExistence type="predicted"/>
<dbReference type="RefSeq" id="WP_146653350.1">
    <property type="nucleotide sequence ID" value="NZ_CP012333.1"/>
</dbReference>
<dbReference type="InterPro" id="IPR036465">
    <property type="entry name" value="vWFA_dom_sf"/>
</dbReference>
<dbReference type="Pfam" id="PF00092">
    <property type="entry name" value="VWA"/>
    <property type="match status" value="1"/>
</dbReference>
<evidence type="ECO:0000256" key="2">
    <source>
        <dbReference type="SAM" id="SignalP"/>
    </source>
</evidence>
<dbReference type="SUPFAM" id="SSF53300">
    <property type="entry name" value="vWA-like"/>
    <property type="match status" value="1"/>
</dbReference>
<evidence type="ECO:0000313" key="4">
    <source>
        <dbReference type="EMBL" id="AKV02424.1"/>
    </source>
</evidence>